<gene>
    <name evidence="1" type="ORF">A2228_01150</name>
</gene>
<dbReference type="Proteomes" id="UP000176191">
    <property type="component" value="Unassembled WGS sequence"/>
</dbReference>
<comment type="caution">
    <text evidence="1">The sequence shown here is derived from an EMBL/GenBank/DDBJ whole genome shotgun (WGS) entry which is preliminary data.</text>
</comment>
<proteinExistence type="predicted"/>
<evidence type="ECO:0000313" key="2">
    <source>
        <dbReference type="Proteomes" id="UP000176191"/>
    </source>
</evidence>
<organism evidence="1 2">
    <name type="scientific">Candidatus Collierbacteria bacterium RIFOXYA2_FULL_46_10</name>
    <dbReference type="NCBI Taxonomy" id="1817726"/>
    <lineage>
        <taxon>Bacteria</taxon>
        <taxon>Candidatus Collieribacteriota</taxon>
    </lineage>
</organism>
<reference evidence="1 2" key="1">
    <citation type="journal article" date="2016" name="Nat. Commun.">
        <title>Thousands of microbial genomes shed light on interconnected biogeochemical processes in an aquifer system.</title>
        <authorList>
            <person name="Anantharaman K."/>
            <person name="Brown C.T."/>
            <person name="Hug L.A."/>
            <person name="Sharon I."/>
            <person name="Castelle C.J."/>
            <person name="Probst A.J."/>
            <person name="Thomas B.C."/>
            <person name="Singh A."/>
            <person name="Wilkins M.J."/>
            <person name="Karaoz U."/>
            <person name="Brodie E.L."/>
            <person name="Williams K.H."/>
            <person name="Hubbard S.S."/>
            <person name="Banfield J.F."/>
        </authorList>
    </citation>
    <scope>NUCLEOTIDE SEQUENCE [LARGE SCALE GENOMIC DNA]</scope>
</reference>
<name>A0A1F5FAV5_9BACT</name>
<sequence length="261" mass="29498">MMDTREDNREGLLTKDSEKIFREFVRLGEVPNEINFPEEIRKGMLELGQRSEEVGRKEVSGVGYIDSKDEPKWANVSSGPDQNNVLINIVDLAGPWNRRDIYAYNFALKIIGLSNKLGYETFILLPEERLPGNLELGSKSTLRKGKGIMADFHFHPSGNAASVGDFVRVIFGNYPGKGVVFGDQVNYFVKTTNTRQPEKQGGDLGELETVEKQMYQELEEFASERGLREQDVRIPFLIHKCHELGVAMFTGKITEPVKRIA</sequence>
<protein>
    <submittedName>
        <fullName evidence="1">Uncharacterized protein</fullName>
    </submittedName>
</protein>
<evidence type="ECO:0000313" key="1">
    <source>
        <dbReference type="EMBL" id="OGD76747.1"/>
    </source>
</evidence>
<dbReference type="EMBL" id="MFAK01000001">
    <property type="protein sequence ID" value="OGD76747.1"/>
    <property type="molecule type" value="Genomic_DNA"/>
</dbReference>
<dbReference type="AlphaFoldDB" id="A0A1F5FAV5"/>
<accession>A0A1F5FAV5</accession>